<dbReference type="InterPro" id="IPR007111">
    <property type="entry name" value="NACHT_NTPase"/>
</dbReference>
<sequence length="1278" mass="143774">MGRLSRLKQKLRPSHSDARPVVQNPITASTTPPAQATTPTTRPTSSPVQPTATTATTTYSTPQLEVSSAAQLAVSPPEPPSPSIDTESLPPSLPERLWNKAYDGLIEKEPDRVNAYEEILDKIQKEWTATTTPPKIEELEQCKGIKSRQMWQLVYAGLDRSKKQAKYKESVSTGIQIVDNIKEMIDKAVKSWPQAGLAWAGVCLGLEILSNPTNEEVHNRNGIAYVLSRMEWYWNLADLILDEDGASPSSTVLRSNLESHVVELYKNILLFQMRSVCLYYRNWLSTLLRDAVKLDDWVEKLKEIKDAESLIGQDFEQYSSEEMRSRLRGIERSARSQEKNLESIYSAIQEDARKRQRMEQDDKDKECLAAFEITDPRVDKKRIQARKGHPLWDSYHWVLEHSAYERFTDDSSSRVLWINGEPGKGKTMLLCGIIDELKKSLRPLSYFFCQATVTEADLSSDTAVMRGLIYVLLDHQPSLISKVRRDYDKKKEKLFNSINSSVLLGEILTNILQDPSLHDAILVVDALDECKTGREGLAKLIVNLSSSCRAKWIVSSRNWPEIERELSVAQGLISLELEKNNESVAEAVRSYIRTRVGELAKHWDNDTNLKERVFSYMVSHADSTFLWVALVCEKLADSRISKRLVLEELERFPEGLLDLYNLMMERILASSEADRLKRILATACVVYRPLTSKEMKILVKSMEEYDESDVKSVIGACGSFLKYQDGVIYFVHQSAKDFLLKQGHCQIIPLGVQHQHSKIFLRSLEVMKSELKQNIYDLNSPGTLIDEVSRPDPDPLISIEYLCVHWPKHLIDSSSANDQDGENFAKAFDFLREKPTAWIEALSLLRQLSVAVTTILNLESALRKVEMQDFSEFIQDARRFVLYHRPAIETAPLQVYASALIFSPKRSKIREQFGSQAPKWIIAKPEIQDNWESCIQTLNVREHITAVAHSPDGRLLAITCFSSAAVYDATSGDCIHVLRRSFEHGCWVGSAAFSPDGNQLAVSFADEVEIFQVGTFDCTQRLDVKAGQVLFSPNGDQIGMITSTTTEVWDLKTHECIQILEGLSIISATFLPGGRLATGSEDSTVKIWNLTTGNCQQTLKGHMKPVYSLACSPDEKRIATASGDSTAKVWHLATTGDWICKQNPTSRQKREDLSGSGDGIAKFWDISAVSPSRVGEIKSTSPEEILDFQQQTESESVRLFDGDTNSITNLRFSPAGKMLVSDSIDGKTTIWDVTTFQSKPFHPRHVLRDMGDFTTGRVAFDCNDCLGAILDENGTVRV</sequence>
<dbReference type="PANTHER" id="PTHR10039:SF14">
    <property type="entry name" value="NACHT DOMAIN-CONTAINING PROTEIN"/>
    <property type="match status" value="1"/>
</dbReference>
<feature type="compositionally biased region" description="Basic residues" evidence="4">
    <location>
        <begin position="1"/>
        <end position="13"/>
    </location>
</feature>
<dbReference type="EMBL" id="LKCW01000013">
    <property type="protein sequence ID" value="KPM44895.1"/>
    <property type="molecule type" value="Genomic_DNA"/>
</dbReference>
<dbReference type="SMART" id="SM00320">
    <property type="entry name" value="WD40"/>
    <property type="match status" value="5"/>
</dbReference>
<evidence type="ECO:0000256" key="4">
    <source>
        <dbReference type="SAM" id="MobiDB-lite"/>
    </source>
</evidence>
<feature type="region of interest" description="Disordered" evidence="4">
    <location>
        <begin position="1"/>
        <end position="92"/>
    </location>
</feature>
<dbReference type="PANTHER" id="PTHR10039">
    <property type="entry name" value="AMELOGENIN"/>
    <property type="match status" value="1"/>
</dbReference>
<dbReference type="Pfam" id="PF00400">
    <property type="entry name" value="WD40"/>
    <property type="match status" value="4"/>
</dbReference>
<dbReference type="PROSITE" id="PS50294">
    <property type="entry name" value="WD_REPEATS_REGION"/>
    <property type="match status" value="2"/>
</dbReference>
<dbReference type="OrthoDB" id="538223at2759"/>
<name>A0A0P7BTV0_9HYPO</name>
<dbReference type="InterPro" id="IPR001680">
    <property type="entry name" value="WD40_rpt"/>
</dbReference>
<keyword evidence="2" id="KW-0677">Repeat</keyword>
<dbReference type="Gene3D" id="2.130.10.10">
    <property type="entry name" value="YVTN repeat-like/Quinoprotein amine dehydrogenase"/>
    <property type="match status" value="3"/>
</dbReference>
<evidence type="ECO:0000259" key="5">
    <source>
        <dbReference type="PROSITE" id="PS50837"/>
    </source>
</evidence>
<dbReference type="Pfam" id="PF24883">
    <property type="entry name" value="NPHP3_N"/>
    <property type="match status" value="1"/>
</dbReference>
<protein>
    <submittedName>
        <fullName evidence="6">Vegetative incompatibility protein HET-E-1</fullName>
    </submittedName>
</protein>
<dbReference type="InterPro" id="IPR031359">
    <property type="entry name" value="NACHT_N"/>
</dbReference>
<dbReference type="InterPro" id="IPR019775">
    <property type="entry name" value="WD40_repeat_CS"/>
</dbReference>
<evidence type="ECO:0000256" key="1">
    <source>
        <dbReference type="ARBA" id="ARBA00022574"/>
    </source>
</evidence>
<feature type="repeat" description="WD" evidence="3">
    <location>
        <begin position="1200"/>
        <end position="1235"/>
    </location>
</feature>
<proteinExistence type="predicted"/>
<keyword evidence="1 3" id="KW-0853">WD repeat</keyword>
<dbReference type="PRINTS" id="PR00320">
    <property type="entry name" value="GPROTEINBRPT"/>
</dbReference>
<dbReference type="PROSITE" id="PS50837">
    <property type="entry name" value="NACHT"/>
    <property type="match status" value="1"/>
</dbReference>
<dbReference type="InterPro" id="IPR056884">
    <property type="entry name" value="NPHP3-like_N"/>
</dbReference>
<evidence type="ECO:0000313" key="7">
    <source>
        <dbReference type="Proteomes" id="UP000050424"/>
    </source>
</evidence>
<comment type="caution">
    <text evidence="6">The sequence shown here is derived from an EMBL/GenBank/DDBJ whole genome shotgun (WGS) entry which is preliminary data.</text>
</comment>
<evidence type="ECO:0000313" key="6">
    <source>
        <dbReference type="EMBL" id="KPM44895.1"/>
    </source>
</evidence>
<dbReference type="STRING" id="78410.A0A0P7BTV0"/>
<reference evidence="6 7" key="1">
    <citation type="submission" date="2015-09" db="EMBL/GenBank/DDBJ databases">
        <title>Draft genome of a European isolate of the apple canker pathogen Neonectria ditissima.</title>
        <authorList>
            <person name="Gomez-Cortecero A."/>
            <person name="Harrison R.J."/>
            <person name="Armitage A.D."/>
        </authorList>
    </citation>
    <scope>NUCLEOTIDE SEQUENCE [LARGE SCALE GENOMIC DNA]</scope>
    <source>
        <strain evidence="6 7">R09/05</strain>
    </source>
</reference>
<dbReference type="InterPro" id="IPR020472">
    <property type="entry name" value="WD40_PAC1"/>
</dbReference>
<evidence type="ECO:0000256" key="2">
    <source>
        <dbReference type="ARBA" id="ARBA00022737"/>
    </source>
</evidence>
<dbReference type="InterPro" id="IPR011047">
    <property type="entry name" value="Quinoprotein_ADH-like_sf"/>
</dbReference>
<dbReference type="Gene3D" id="3.40.50.300">
    <property type="entry name" value="P-loop containing nucleotide triphosphate hydrolases"/>
    <property type="match status" value="1"/>
</dbReference>
<dbReference type="AlphaFoldDB" id="A0A0P7BTV0"/>
<evidence type="ECO:0000256" key="3">
    <source>
        <dbReference type="PROSITE-ProRule" id="PRU00221"/>
    </source>
</evidence>
<dbReference type="CDD" id="cd00200">
    <property type="entry name" value="WD40"/>
    <property type="match status" value="1"/>
</dbReference>
<dbReference type="SUPFAM" id="SSF52540">
    <property type="entry name" value="P-loop containing nucleoside triphosphate hydrolases"/>
    <property type="match status" value="1"/>
</dbReference>
<dbReference type="SUPFAM" id="SSF50998">
    <property type="entry name" value="Quinoprotein alcohol dehydrogenase-like"/>
    <property type="match status" value="1"/>
</dbReference>
<dbReference type="InterPro" id="IPR015943">
    <property type="entry name" value="WD40/YVTN_repeat-like_dom_sf"/>
</dbReference>
<feature type="repeat" description="WD" evidence="3">
    <location>
        <begin position="1099"/>
        <end position="1134"/>
    </location>
</feature>
<dbReference type="PROSITE" id="PS50082">
    <property type="entry name" value="WD_REPEATS_2"/>
    <property type="match status" value="3"/>
</dbReference>
<dbReference type="Pfam" id="PF17100">
    <property type="entry name" value="NACHT_N"/>
    <property type="match status" value="1"/>
</dbReference>
<keyword evidence="7" id="KW-1185">Reference proteome</keyword>
<dbReference type="PROSITE" id="PS00678">
    <property type="entry name" value="WD_REPEATS_1"/>
    <property type="match status" value="1"/>
</dbReference>
<gene>
    <name evidence="6" type="ORF">AK830_g1654</name>
</gene>
<feature type="domain" description="NACHT" evidence="5">
    <location>
        <begin position="414"/>
        <end position="632"/>
    </location>
</feature>
<accession>A0A0P7BTV0</accession>
<organism evidence="6 7">
    <name type="scientific">Neonectria ditissima</name>
    <dbReference type="NCBI Taxonomy" id="78410"/>
    <lineage>
        <taxon>Eukaryota</taxon>
        <taxon>Fungi</taxon>
        <taxon>Dikarya</taxon>
        <taxon>Ascomycota</taxon>
        <taxon>Pezizomycotina</taxon>
        <taxon>Sordariomycetes</taxon>
        <taxon>Hypocreomycetidae</taxon>
        <taxon>Hypocreales</taxon>
        <taxon>Nectriaceae</taxon>
        <taxon>Neonectria</taxon>
    </lineage>
</organism>
<feature type="compositionally biased region" description="Low complexity" evidence="4">
    <location>
        <begin position="27"/>
        <end position="63"/>
    </location>
</feature>
<dbReference type="Proteomes" id="UP000050424">
    <property type="component" value="Unassembled WGS sequence"/>
</dbReference>
<dbReference type="InterPro" id="IPR027417">
    <property type="entry name" value="P-loop_NTPase"/>
</dbReference>
<feature type="repeat" description="WD" evidence="3">
    <location>
        <begin position="1076"/>
        <end position="1098"/>
    </location>
</feature>